<evidence type="ECO:0000313" key="3">
    <source>
        <dbReference type="Proteomes" id="UP001500194"/>
    </source>
</evidence>
<organism evidence="2 3">
    <name type="scientific">Salarchaeum japonicum</name>
    <dbReference type="NCBI Taxonomy" id="555573"/>
    <lineage>
        <taxon>Archaea</taxon>
        <taxon>Methanobacteriati</taxon>
        <taxon>Methanobacteriota</taxon>
        <taxon>Stenosarchaea group</taxon>
        <taxon>Halobacteria</taxon>
        <taxon>Halobacteriales</taxon>
        <taxon>Halobacteriaceae</taxon>
    </lineage>
</organism>
<comment type="caution">
    <text evidence="2">The sequence shown here is derived from an EMBL/GenBank/DDBJ whole genome shotgun (WGS) entry which is preliminary data.</text>
</comment>
<accession>A0AAV3T4E6</accession>
<dbReference type="AlphaFoldDB" id="A0AAV3T4E6"/>
<sequence length="250" mass="26203">MDFAPAVSFSDVAGGALVLVGLVVLAVSARYVWRASVVVRAPAVAALDDAAEGAVVRLTGTVEEPVNDAVVAPFSGRECVALRVEIEERRLSVLYVLPWYVTVYEATAAVPFTLAAGRASVRVAEPTRTVQADTTIVARAGPGESPSDDISAFERDADGVSASSWWRSPPRVLRPVFRAVSIGTRRYTEQRIAPGDEATVVGRVRDGTLDSLVLSDRGPRATVVRMARTAVGGVCVGLAGLAVGGFLLLG</sequence>
<keyword evidence="1" id="KW-0812">Transmembrane</keyword>
<evidence type="ECO:0000313" key="2">
    <source>
        <dbReference type="EMBL" id="GAA0657564.1"/>
    </source>
</evidence>
<dbReference type="Proteomes" id="UP001500194">
    <property type="component" value="Unassembled WGS sequence"/>
</dbReference>
<reference evidence="2 3" key="1">
    <citation type="journal article" date="2019" name="Int. J. Syst. Evol. Microbiol.">
        <title>The Global Catalogue of Microorganisms (GCM) 10K type strain sequencing project: providing services to taxonomists for standard genome sequencing and annotation.</title>
        <authorList>
            <consortium name="The Broad Institute Genomics Platform"/>
            <consortium name="The Broad Institute Genome Sequencing Center for Infectious Disease"/>
            <person name="Wu L."/>
            <person name="Ma J."/>
        </authorList>
    </citation>
    <scope>NUCLEOTIDE SEQUENCE [LARGE SCALE GENOMIC DNA]</scope>
    <source>
        <strain evidence="2 3">JCM 16327</strain>
    </source>
</reference>
<evidence type="ECO:0008006" key="4">
    <source>
        <dbReference type="Google" id="ProtNLM"/>
    </source>
</evidence>
<keyword evidence="1" id="KW-1133">Transmembrane helix</keyword>
<evidence type="ECO:0000256" key="1">
    <source>
        <dbReference type="SAM" id="Phobius"/>
    </source>
</evidence>
<feature type="transmembrane region" description="Helical" evidence="1">
    <location>
        <begin position="230"/>
        <end position="249"/>
    </location>
</feature>
<name>A0AAV3T4E6_9EURY</name>
<proteinExistence type="predicted"/>
<dbReference type="GeneID" id="68573099"/>
<keyword evidence="3" id="KW-1185">Reference proteome</keyword>
<keyword evidence="1" id="KW-0472">Membrane</keyword>
<dbReference type="EMBL" id="BAAADU010000002">
    <property type="protein sequence ID" value="GAA0657564.1"/>
    <property type="molecule type" value="Genomic_DNA"/>
</dbReference>
<feature type="transmembrane region" description="Helical" evidence="1">
    <location>
        <begin position="12"/>
        <end position="33"/>
    </location>
</feature>
<protein>
    <recommendedName>
        <fullName evidence="4">RING-type E3 ubiquitin transferase</fullName>
    </recommendedName>
</protein>
<dbReference type="RefSeq" id="WP_227259691.1">
    <property type="nucleotide sequence ID" value="NZ_BAAADU010000002.1"/>
</dbReference>
<gene>
    <name evidence="2" type="ORF">GCM10009019_22200</name>
</gene>